<organism evidence="1 2">
    <name type="scientific">Oryza glaberrima</name>
    <name type="common">African rice</name>
    <dbReference type="NCBI Taxonomy" id="4538"/>
    <lineage>
        <taxon>Eukaryota</taxon>
        <taxon>Viridiplantae</taxon>
        <taxon>Streptophyta</taxon>
        <taxon>Embryophyta</taxon>
        <taxon>Tracheophyta</taxon>
        <taxon>Spermatophyta</taxon>
        <taxon>Magnoliopsida</taxon>
        <taxon>Liliopsida</taxon>
        <taxon>Poales</taxon>
        <taxon>Poaceae</taxon>
        <taxon>BOP clade</taxon>
        <taxon>Oryzoideae</taxon>
        <taxon>Oryzeae</taxon>
        <taxon>Oryzinae</taxon>
        <taxon>Oryza</taxon>
    </lineage>
</organism>
<dbReference type="Proteomes" id="UP000007306">
    <property type="component" value="Chromosome 9"/>
</dbReference>
<protein>
    <submittedName>
        <fullName evidence="1">Uncharacterized protein</fullName>
    </submittedName>
</protein>
<evidence type="ECO:0000313" key="2">
    <source>
        <dbReference type="Proteomes" id="UP000007306"/>
    </source>
</evidence>
<dbReference type="EnsemblPlants" id="ORGLA09G0003800.1">
    <property type="protein sequence ID" value="ORGLA09G0003800.1"/>
    <property type="gene ID" value="ORGLA09G0003800"/>
</dbReference>
<proteinExistence type="predicted"/>
<dbReference type="HOGENOM" id="CLU_2139895_0_0_1"/>
<keyword evidence="2" id="KW-1185">Reference proteome</keyword>
<evidence type="ECO:0000313" key="1">
    <source>
        <dbReference type="EnsemblPlants" id="ORGLA09G0003800.1"/>
    </source>
</evidence>
<dbReference type="AlphaFoldDB" id="I1QLV9"/>
<reference evidence="1 2" key="2">
    <citation type="submission" date="2018-04" db="EMBL/GenBank/DDBJ databases">
        <title>OglaRS2 (Oryza glaberrima Reference Sequence Version 2).</title>
        <authorList>
            <person name="Zhang J."/>
            <person name="Kudrna D."/>
            <person name="Lee S."/>
            <person name="Talag J."/>
            <person name="Rajasekar S."/>
            <person name="Wing R.A."/>
        </authorList>
    </citation>
    <scope>NUCLEOTIDE SEQUENCE [LARGE SCALE GENOMIC DNA]</scope>
    <source>
        <strain evidence="1 2">cv. IRGC 96717</strain>
    </source>
</reference>
<dbReference type="Gramene" id="ORGLA09G0003800.1">
    <property type="protein sequence ID" value="ORGLA09G0003800.1"/>
    <property type="gene ID" value="ORGLA09G0003800"/>
</dbReference>
<name>I1QLV9_ORYGL</name>
<accession>I1QLV9</accession>
<reference evidence="1" key="1">
    <citation type="submission" date="2015-06" db="UniProtKB">
        <authorList>
            <consortium name="EnsemblPlants"/>
        </authorList>
    </citation>
    <scope>IDENTIFICATION</scope>
</reference>
<sequence length="113" mass="12655">YITTAALLPQAWPSTRRPSLPDDLEVIKGIMPCFESTSELFTNFGKCSIMLIRCLEDDLAVVSHVFPYAIAEFPYKYLGILFSIKKLPIAAYSRSSTQSTIVCQLGSANSWLW</sequence>